<organism evidence="1 2">
    <name type="scientific">Blastococcus xanthinilyticus</name>
    <dbReference type="NCBI Taxonomy" id="1564164"/>
    <lineage>
        <taxon>Bacteria</taxon>
        <taxon>Bacillati</taxon>
        <taxon>Actinomycetota</taxon>
        <taxon>Actinomycetes</taxon>
        <taxon>Geodermatophilales</taxon>
        <taxon>Geodermatophilaceae</taxon>
        <taxon>Blastococcus</taxon>
    </lineage>
</organism>
<reference evidence="1 2" key="1">
    <citation type="submission" date="2019-07" db="EMBL/GenBank/DDBJ databases">
        <title>Genomic Encyclopedia of Archaeal and Bacterial Type Strains, Phase II (KMG-II): from individual species to whole genera.</title>
        <authorList>
            <person name="Goeker M."/>
        </authorList>
    </citation>
    <scope>NUCLEOTIDE SEQUENCE [LARGE SCALE GENOMIC DNA]</scope>
    <source>
        <strain evidence="1 2">DSM 46842</strain>
    </source>
</reference>
<evidence type="ECO:0000313" key="1">
    <source>
        <dbReference type="EMBL" id="TYP86742.1"/>
    </source>
</evidence>
<gene>
    <name evidence="1" type="ORF">BD833_10827</name>
</gene>
<comment type="caution">
    <text evidence="1">The sequence shown here is derived from an EMBL/GenBank/DDBJ whole genome shotgun (WGS) entry which is preliminary data.</text>
</comment>
<dbReference type="EMBL" id="VNHW01000008">
    <property type="protein sequence ID" value="TYP86742.1"/>
    <property type="molecule type" value="Genomic_DNA"/>
</dbReference>
<dbReference type="RefSeq" id="WP_166533579.1">
    <property type="nucleotide sequence ID" value="NZ_VNHW01000008.1"/>
</dbReference>
<accession>A0A5S5CW14</accession>
<dbReference type="AlphaFoldDB" id="A0A5S5CW14"/>
<dbReference type="Proteomes" id="UP000322499">
    <property type="component" value="Unassembled WGS sequence"/>
</dbReference>
<proteinExistence type="predicted"/>
<name>A0A5S5CW14_9ACTN</name>
<evidence type="ECO:0000313" key="2">
    <source>
        <dbReference type="Proteomes" id="UP000322499"/>
    </source>
</evidence>
<protein>
    <submittedName>
        <fullName evidence="1">Uncharacterized protein</fullName>
    </submittedName>
</protein>
<keyword evidence="2" id="KW-1185">Reference proteome</keyword>
<sequence length="76" mass="7582">MTASLFTTGTCVGWTGRDPRAAGAGSDEGVAHAVARPVVDGLASSVCGLLVIAAADLDWMSVGSATRCEECARVVG</sequence>